<dbReference type="PANTHER" id="PTHR42711:SF5">
    <property type="entry name" value="ABC TRANSPORTER ATP-BINDING PROTEIN NATA"/>
    <property type="match status" value="1"/>
</dbReference>
<dbReference type="Gene3D" id="3.40.50.300">
    <property type="entry name" value="P-loop containing nucleotide triphosphate hydrolases"/>
    <property type="match status" value="1"/>
</dbReference>
<dbReference type="InterPro" id="IPR027417">
    <property type="entry name" value="P-loop_NTPase"/>
</dbReference>
<dbReference type="InterPro" id="IPR017871">
    <property type="entry name" value="ABC_transporter-like_CS"/>
</dbReference>
<dbReference type="SMART" id="SM00382">
    <property type="entry name" value="AAA"/>
    <property type="match status" value="1"/>
</dbReference>
<dbReference type="Proteomes" id="UP000317512">
    <property type="component" value="Chromosome"/>
</dbReference>
<reference evidence="7" key="1">
    <citation type="submission" date="2019-07" db="EMBL/GenBank/DDBJ databases">
        <title>Complete genome sequences of three Mycoplasma sp. 1220 strains.</title>
        <authorList>
            <person name="Grozner D."/>
            <person name="Forro B."/>
            <person name="Kovacs A.B."/>
            <person name="Marton S."/>
            <person name="Banyai K."/>
            <person name="Kreizinger Z."/>
            <person name="Sulyok K.M."/>
            <person name="Gyuranecz M."/>
        </authorList>
    </citation>
    <scope>NUCLEOTIDE SEQUENCE [LARGE SCALE GENOMIC DNA]</scope>
    <source>
        <strain evidence="7">MYCAV93</strain>
    </source>
</reference>
<dbReference type="Pfam" id="PF00005">
    <property type="entry name" value="ABC_tran"/>
    <property type="match status" value="1"/>
</dbReference>
<dbReference type="SUPFAM" id="SSF52540">
    <property type="entry name" value="P-loop containing nucleoside triphosphate hydrolases"/>
    <property type="match status" value="1"/>
</dbReference>
<name>A0A5B8JGF5_9MOLU</name>
<evidence type="ECO:0000256" key="2">
    <source>
        <dbReference type="ARBA" id="ARBA00022448"/>
    </source>
</evidence>
<dbReference type="GO" id="GO:0005524">
    <property type="term" value="F:ATP binding"/>
    <property type="evidence" value="ECO:0007669"/>
    <property type="project" value="UniProtKB-KW"/>
</dbReference>
<organism evidence="6 7">
    <name type="scientific">Mycoplasma anserisalpingitidis</name>
    <dbReference type="NCBI Taxonomy" id="519450"/>
    <lineage>
        <taxon>Bacteria</taxon>
        <taxon>Bacillati</taxon>
        <taxon>Mycoplasmatota</taxon>
        <taxon>Mollicutes</taxon>
        <taxon>Mycoplasmataceae</taxon>
        <taxon>Mycoplasma</taxon>
    </lineage>
</organism>
<dbReference type="InterPro" id="IPR003439">
    <property type="entry name" value="ABC_transporter-like_ATP-bd"/>
</dbReference>
<feature type="domain" description="ABC transporter" evidence="5">
    <location>
        <begin position="5"/>
        <end position="236"/>
    </location>
</feature>
<dbReference type="PROSITE" id="PS00211">
    <property type="entry name" value="ABC_TRANSPORTER_1"/>
    <property type="match status" value="1"/>
</dbReference>
<dbReference type="AlphaFoldDB" id="A0A5B8JGF5"/>
<keyword evidence="2" id="KW-0813">Transport</keyword>
<dbReference type="EMBL" id="CP041663">
    <property type="protein sequence ID" value="QDY88313.1"/>
    <property type="molecule type" value="Genomic_DNA"/>
</dbReference>
<evidence type="ECO:0000259" key="5">
    <source>
        <dbReference type="PROSITE" id="PS50893"/>
    </source>
</evidence>
<proteinExistence type="inferred from homology"/>
<evidence type="ECO:0000256" key="3">
    <source>
        <dbReference type="ARBA" id="ARBA00022741"/>
    </source>
</evidence>
<dbReference type="InterPro" id="IPR050763">
    <property type="entry name" value="ABC_transporter_ATP-binding"/>
</dbReference>
<comment type="similarity">
    <text evidence="1">Belongs to the ABC transporter superfamily.</text>
</comment>
<evidence type="ECO:0000256" key="4">
    <source>
        <dbReference type="ARBA" id="ARBA00022840"/>
    </source>
</evidence>
<dbReference type="PANTHER" id="PTHR42711">
    <property type="entry name" value="ABC TRANSPORTER ATP-BINDING PROTEIN"/>
    <property type="match status" value="1"/>
</dbReference>
<sequence>MSNIIEIKGLTKIYDKKVRAVDNIDFEVKEGTLFSFLGLNGAGKSTTINIIAGILKKTSGKVIINGYDIDQYPDKTNEYIGMVFQKSVLDGELTVYENLYLRGKLYFNDKKILKERINSVIEQFELTSITKRQYNKLSGGQKRRVDIARAMIHKPKILILDEPTTGLDPITRILVWDVIKKQQVENNMTIFLTTHYLEEADESDYVCIIDNGVIKVKGTPAELKKSYSRTLLKLTPKNIDSFIGKIKQQYDKFNDTIVIKFKTFEEANNFLLSNVNELSSYEVIKGNMDQVFLNVTNKKVSEV</sequence>
<protein>
    <submittedName>
        <fullName evidence="6">ABC transporter ATP-binding protein</fullName>
    </submittedName>
</protein>
<dbReference type="InterPro" id="IPR003593">
    <property type="entry name" value="AAA+_ATPase"/>
</dbReference>
<dbReference type="PROSITE" id="PS50893">
    <property type="entry name" value="ABC_TRANSPORTER_2"/>
    <property type="match status" value="1"/>
</dbReference>
<dbReference type="RefSeq" id="WP_146308781.1">
    <property type="nucleotide sequence ID" value="NZ_CP041663.1"/>
</dbReference>
<keyword evidence="3" id="KW-0547">Nucleotide-binding</keyword>
<evidence type="ECO:0000313" key="7">
    <source>
        <dbReference type="Proteomes" id="UP000317512"/>
    </source>
</evidence>
<keyword evidence="4 6" id="KW-0067">ATP-binding</keyword>
<accession>A0A5B8JGF5</accession>
<gene>
    <name evidence="6" type="ORF">FOY43_01375</name>
</gene>
<dbReference type="GO" id="GO:0016887">
    <property type="term" value="F:ATP hydrolysis activity"/>
    <property type="evidence" value="ECO:0007669"/>
    <property type="project" value="InterPro"/>
</dbReference>
<evidence type="ECO:0000256" key="1">
    <source>
        <dbReference type="ARBA" id="ARBA00005417"/>
    </source>
</evidence>
<evidence type="ECO:0000313" key="6">
    <source>
        <dbReference type="EMBL" id="QDY88313.1"/>
    </source>
</evidence>
<dbReference type="OrthoDB" id="9778547at2"/>